<evidence type="ECO:0000313" key="2">
    <source>
        <dbReference type="EMBL" id="TXG68806.1"/>
    </source>
</evidence>
<sequence>MSFRGRGRGRGGFGGGRGFAAEKPFELFPVGFLASDTNDLSDGAMKIQIQGSSKSEKEFDGIQDQGEKDDMEKKEDEDEEDNDKEAVEEDDEEFSDDGDYNKVLVPGLKLGERGYVPEISRNKEEDGDLPLIFLVAMNKFCKWKYSIMVTL</sequence>
<feature type="compositionally biased region" description="Acidic residues" evidence="1">
    <location>
        <begin position="75"/>
        <end position="98"/>
    </location>
</feature>
<organism evidence="2 3">
    <name type="scientific">Acer yangbiense</name>
    <dbReference type="NCBI Taxonomy" id="1000413"/>
    <lineage>
        <taxon>Eukaryota</taxon>
        <taxon>Viridiplantae</taxon>
        <taxon>Streptophyta</taxon>
        <taxon>Embryophyta</taxon>
        <taxon>Tracheophyta</taxon>
        <taxon>Spermatophyta</taxon>
        <taxon>Magnoliopsida</taxon>
        <taxon>eudicotyledons</taxon>
        <taxon>Gunneridae</taxon>
        <taxon>Pentapetalae</taxon>
        <taxon>rosids</taxon>
        <taxon>malvids</taxon>
        <taxon>Sapindales</taxon>
        <taxon>Sapindaceae</taxon>
        <taxon>Hippocastanoideae</taxon>
        <taxon>Acereae</taxon>
        <taxon>Acer</taxon>
    </lineage>
</organism>
<comment type="caution">
    <text evidence="2">The sequence shown here is derived from an EMBL/GenBank/DDBJ whole genome shotgun (WGS) entry which is preliminary data.</text>
</comment>
<proteinExistence type="predicted"/>
<name>A0A5C7IK33_9ROSI</name>
<evidence type="ECO:0000313" key="3">
    <source>
        <dbReference type="Proteomes" id="UP000323000"/>
    </source>
</evidence>
<reference evidence="3" key="1">
    <citation type="journal article" date="2019" name="Gigascience">
        <title>De novo genome assembly of the endangered Acer yangbiense, a plant species with extremely small populations endemic to Yunnan Province, China.</title>
        <authorList>
            <person name="Yang J."/>
            <person name="Wariss H.M."/>
            <person name="Tao L."/>
            <person name="Zhang R."/>
            <person name="Yun Q."/>
            <person name="Hollingsworth P."/>
            <person name="Dao Z."/>
            <person name="Luo G."/>
            <person name="Guo H."/>
            <person name="Ma Y."/>
            <person name="Sun W."/>
        </authorList>
    </citation>
    <scope>NUCLEOTIDE SEQUENCE [LARGE SCALE GENOMIC DNA]</scope>
    <source>
        <strain evidence="3">cv. Malutang</strain>
    </source>
</reference>
<dbReference type="EMBL" id="VAHF01000002">
    <property type="protein sequence ID" value="TXG68806.1"/>
    <property type="molecule type" value="Genomic_DNA"/>
</dbReference>
<feature type="region of interest" description="Disordered" evidence="1">
    <location>
        <begin position="44"/>
        <end position="102"/>
    </location>
</feature>
<gene>
    <name evidence="2" type="ORF">EZV62_003741</name>
</gene>
<accession>A0A5C7IK33</accession>
<feature type="compositionally biased region" description="Basic and acidic residues" evidence="1">
    <location>
        <begin position="54"/>
        <end position="74"/>
    </location>
</feature>
<keyword evidence="3" id="KW-1185">Reference proteome</keyword>
<evidence type="ECO:0000256" key="1">
    <source>
        <dbReference type="SAM" id="MobiDB-lite"/>
    </source>
</evidence>
<dbReference type="AlphaFoldDB" id="A0A5C7IK33"/>
<dbReference type="Proteomes" id="UP000323000">
    <property type="component" value="Chromosome 2"/>
</dbReference>
<protein>
    <submittedName>
        <fullName evidence="2">Uncharacterized protein</fullName>
    </submittedName>
</protein>